<accession>A0A8B8PEJ3</accession>
<dbReference type="RefSeq" id="XP_030533099.2">
    <property type="nucleotide sequence ID" value="XM_030677239.2"/>
</dbReference>
<dbReference type="Pfam" id="PF22272">
    <property type="entry name" value="LEA_3b"/>
    <property type="match status" value="1"/>
</dbReference>
<evidence type="ECO:0000256" key="1">
    <source>
        <dbReference type="SAM" id="MobiDB-lite"/>
    </source>
</evidence>
<sequence>MAVAVGFWIGLHPPVSLSLSLSIKRGGCFLTGRSLIFPLRSITSSSSSSSSARREDSFCMAAASRSSGIAGIGKRVVSQIWSPISPNPAPSSLALRRAAHTSVYDKNPEDQVAPSAVPDEVIEAPSDKYWAPHPKTGVFGPATDLHLRAHGELPKPGNAESSVLEHTAWFRPTSLEDLEKPSHH</sequence>
<dbReference type="GeneID" id="115742755"/>
<feature type="region of interest" description="Disordered" evidence="1">
    <location>
        <begin position="149"/>
        <end position="184"/>
    </location>
</feature>
<dbReference type="InterPro" id="IPR039291">
    <property type="entry name" value="At5g17165-like"/>
</dbReference>
<organism evidence="2 3">
    <name type="scientific">Rhodamnia argentea</name>
    <dbReference type="NCBI Taxonomy" id="178133"/>
    <lineage>
        <taxon>Eukaryota</taxon>
        <taxon>Viridiplantae</taxon>
        <taxon>Streptophyta</taxon>
        <taxon>Embryophyta</taxon>
        <taxon>Tracheophyta</taxon>
        <taxon>Spermatophyta</taxon>
        <taxon>Magnoliopsida</taxon>
        <taxon>eudicotyledons</taxon>
        <taxon>Gunneridae</taxon>
        <taxon>Pentapetalae</taxon>
        <taxon>rosids</taxon>
        <taxon>malvids</taxon>
        <taxon>Myrtales</taxon>
        <taxon>Myrtaceae</taxon>
        <taxon>Myrtoideae</taxon>
        <taxon>Myrteae</taxon>
        <taxon>Australasian group</taxon>
        <taxon>Rhodamnia</taxon>
    </lineage>
</organism>
<protein>
    <submittedName>
        <fullName evidence="3">Late embryogenesis abundant protein At5g17165-like</fullName>
    </submittedName>
</protein>
<reference evidence="3" key="1">
    <citation type="submission" date="2025-08" db="UniProtKB">
        <authorList>
            <consortium name="RefSeq"/>
        </authorList>
    </citation>
    <scope>IDENTIFICATION</scope>
    <source>
        <tissue evidence="3">Leaf</tissue>
    </source>
</reference>
<dbReference type="PANTHER" id="PTHR35122">
    <property type="entry name" value="OSJNBA0093F12.14 PROTEIN"/>
    <property type="match status" value="1"/>
</dbReference>
<dbReference type="Proteomes" id="UP000827889">
    <property type="component" value="Chromosome 10"/>
</dbReference>
<gene>
    <name evidence="3" type="primary">LOC115742755</name>
</gene>
<proteinExistence type="predicted"/>
<dbReference type="KEGG" id="rarg:115742755"/>
<keyword evidence="2" id="KW-1185">Reference proteome</keyword>
<dbReference type="AlphaFoldDB" id="A0A8B8PEJ3"/>
<dbReference type="PANTHER" id="PTHR35122:SF8">
    <property type="entry name" value="HYDROGEN PEROXIDE INDUCED PROTEIN 1"/>
    <property type="match status" value="1"/>
</dbReference>
<name>A0A8B8PEJ3_9MYRT</name>
<evidence type="ECO:0000313" key="3">
    <source>
        <dbReference type="RefSeq" id="XP_030533099.2"/>
    </source>
</evidence>
<evidence type="ECO:0000313" key="2">
    <source>
        <dbReference type="Proteomes" id="UP000827889"/>
    </source>
</evidence>